<reference evidence="2 3" key="1">
    <citation type="submission" date="2015-01" db="EMBL/GenBank/DDBJ databases">
        <title>Draft Genome Sequences of Four Bacillus thermoamylovorans Strains, Isolated From Food Products.</title>
        <authorList>
            <person name="Krawcyk A.O."/>
            <person name="Berendsen E.M."/>
            <person name="Eijlander R.T."/>
            <person name="de Jong A."/>
            <person name="Wells-Bennik M."/>
            <person name="Kuipers O.P."/>
        </authorList>
    </citation>
    <scope>NUCLEOTIDE SEQUENCE [LARGE SCALE GENOMIC DNA]</scope>
    <source>
        <strain evidence="2 3">B4167</strain>
    </source>
</reference>
<dbReference type="AlphaFoldDB" id="A0ABD4AAM2"/>
<feature type="transmembrane region" description="Helical" evidence="1">
    <location>
        <begin position="20"/>
        <end position="39"/>
    </location>
</feature>
<keyword evidence="1" id="KW-0812">Transmembrane</keyword>
<comment type="caution">
    <text evidence="2">The sequence shown here is derived from an EMBL/GenBank/DDBJ whole genome shotgun (WGS) entry which is preliminary data.</text>
</comment>
<accession>A0ABD4AAM2</accession>
<gene>
    <name evidence="2" type="ORF">B4167_1599</name>
</gene>
<protein>
    <submittedName>
        <fullName evidence="2">Uncharacterized protein</fullName>
    </submittedName>
</protein>
<dbReference type="EMBL" id="JXLU01000014">
    <property type="protein sequence ID" value="KIO74054.1"/>
    <property type="molecule type" value="Genomic_DNA"/>
</dbReference>
<keyword evidence="1" id="KW-1133">Transmembrane helix</keyword>
<proteinExistence type="predicted"/>
<sequence>MKRGMVNRKPTRNFVNSVGIFCGISGILAGLANFSILLLNMRGNW</sequence>
<evidence type="ECO:0000313" key="2">
    <source>
        <dbReference type="EMBL" id="KIO74054.1"/>
    </source>
</evidence>
<evidence type="ECO:0000256" key="1">
    <source>
        <dbReference type="SAM" id="Phobius"/>
    </source>
</evidence>
<name>A0ABD4AAM2_9BACI</name>
<evidence type="ECO:0000313" key="3">
    <source>
        <dbReference type="Proteomes" id="UP000032076"/>
    </source>
</evidence>
<keyword evidence="1" id="KW-0472">Membrane</keyword>
<organism evidence="2 3">
    <name type="scientific">Caldibacillus thermoamylovorans</name>
    <dbReference type="NCBI Taxonomy" id="35841"/>
    <lineage>
        <taxon>Bacteria</taxon>
        <taxon>Bacillati</taxon>
        <taxon>Bacillota</taxon>
        <taxon>Bacilli</taxon>
        <taxon>Bacillales</taxon>
        <taxon>Bacillaceae</taxon>
        <taxon>Caldibacillus</taxon>
    </lineage>
</organism>
<dbReference type="Proteomes" id="UP000032076">
    <property type="component" value="Unassembled WGS sequence"/>
</dbReference>